<feature type="chain" id="PRO_5032341396" description="Tetratricopeptide repeat protein" evidence="1">
    <location>
        <begin position="29"/>
        <end position="534"/>
    </location>
</feature>
<dbReference type="PANTHER" id="PTHR45588">
    <property type="entry name" value="TPR DOMAIN-CONTAINING PROTEIN"/>
    <property type="match status" value="1"/>
</dbReference>
<dbReference type="RefSeq" id="WP_171216999.1">
    <property type="nucleotide sequence ID" value="NZ_JABEPP010000001.1"/>
</dbReference>
<dbReference type="EMBL" id="JABEPP010000001">
    <property type="protein sequence ID" value="NNM71549.1"/>
    <property type="molecule type" value="Genomic_DNA"/>
</dbReference>
<reference evidence="2 3" key="1">
    <citation type="submission" date="2020-04" db="EMBL/GenBank/DDBJ databases">
        <title>Enterovirga sp. isolate from soil.</title>
        <authorList>
            <person name="Chea S."/>
            <person name="Kim D.-U."/>
        </authorList>
    </citation>
    <scope>NUCLEOTIDE SEQUENCE [LARGE SCALE GENOMIC DNA]</scope>
    <source>
        <strain evidence="2 3">DB1703</strain>
    </source>
</reference>
<sequence>MVAIASRHEARWLLGAAFAALLSSTALAQHDGHAHQALGRVHFPVTCSAEAQPLFDEGMKLQHSFWYQAAADKFRAVLARDPSCVMAHWGYAMAQLNNPFSPPTPRNLAEGLKALEQAMTIGARTERERGYLEALLVFYRDHDTKDHRTRVAAYEKAMEGLAARFPDDPEARIFYALALNVAASPTDKTYAKPLKAAEILEAEWTRQPEHPGVAHYLVHTYDFPSLAERGLTAAERYAEIAPDAPHALHMPSHIFTRVGRWEQSVAMNARSAEAARKDASPSDELHAYDYMVYAQLQLGQVEAARRIIESAARYAVLPSSARNSAYFGLAAMPARFVMERGAWDEAAALTPRKSSFPYTEALTHFARAVAFARAGKPEEAGADIAALKAIAEGLRGRDGYWAEQVDIQRETAEAWAEFARGRREAALDGLRQAADRESRTEKHVITPGPLAPARELLAEMLLELDRPADAFREFLAVQKTEPNRFRAVYGAARAAELAGDPENAKRYYMQLTHLAAKADTGRPEIEAAKRYLAN</sequence>
<dbReference type="Gene3D" id="1.25.40.10">
    <property type="entry name" value="Tetratricopeptide repeat domain"/>
    <property type="match status" value="2"/>
</dbReference>
<protein>
    <recommendedName>
        <fullName evidence="4">Tetratricopeptide repeat protein</fullName>
    </recommendedName>
</protein>
<gene>
    <name evidence="2" type="ORF">HJG44_03940</name>
</gene>
<accession>A0A849I577</accession>
<feature type="signal peptide" evidence="1">
    <location>
        <begin position="1"/>
        <end position="28"/>
    </location>
</feature>
<dbReference type="PANTHER" id="PTHR45588:SF1">
    <property type="entry name" value="WW DOMAIN-CONTAINING PROTEIN"/>
    <property type="match status" value="1"/>
</dbReference>
<dbReference type="InterPro" id="IPR011990">
    <property type="entry name" value="TPR-like_helical_dom_sf"/>
</dbReference>
<comment type="caution">
    <text evidence="2">The sequence shown here is derived from an EMBL/GenBank/DDBJ whole genome shotgun (WGS) entry which is preliminary data.</text>
</comment>
<dbReference type="SUPFAM" id="SSF48452">
    <property type="entry name" value="TPR-like"/>
    <property type="match status" value="2"/>
</dbReference>
<keyword evidence="3" id="KW-1185">Reference proteome</keyword>
<name>A0A849I577_9HYPH</name>
<evidence type="ECO:0000313" key="2">
    <source>
        <dbReference type="EMBL" id="NNM71549.1"/>
    </source>
</evidence>
<dbReference type="AlphaFoldDB" id="A0A849I577"/>
<dbReference type="Proteomes" id="UP000564885">
    <property type="component" value="Unassembled WGS sequence"/>
</dbReference>
<proteinExistence type="predicted"/>
<keyword evidence="1" id="KW-0732">Signal</keyword>
<evidence type="ECO:0000313" key="3">
    <source>
        <dbReference type="Proteomes" id="UP000564885"/>
    </source>
</evidence>
<evidence type="ECO:0008006" key="4">
    <source>
        <dbReference type="Google" id="ProtNLM"/>
    </source>
</evidence>
<organism evidence="2 3">
    <name type="scientific">Enterovirga aerilata</name>
    <dbReference type="NCBI Taxonomy" id="2730920"/>
    <lineage>
        <taxon>Bacteria</taxon>
        <taxon>Pseudomonadati</taxon>
        <taxon>Pseudomonadota</taxon>
        <taxon>Alphaproteobacteria</taxon>
        <taxon>Hyphomicrobiales</taxon>
        <taxon>Methylobacteriaceae</taxon>
        <taxon>Enterovirga</taxon>
    </lineage>
</organism>
<evidence type="ECO:0000256" key="1">
    <source>
        <dbReference type="SAM" id="SignalP"/>
    </source>
</evidence>